<protein>
    <submittedName>
        <fullName evidence="1">Uncharacterized protein</fullName>
    </submittedName>
</protein>
<comment type="caution">
    <text evidence="1">The sequence shown here is derived from an EMBL/GenBank/DDBJ whole genome shotgun (WGS) entry which is preliminary data.</text>
</comment>
<gene>
    <name evidence="1" type="ORF">H9771_05185</name>
</gene>
<reference evidence="1" key="1">
    <citation type="journal article" date="2021" name="PeerJ">
        <title>Extensive microbial diversity within the chicken gut microbiome revealed by metagenomics and culture.</title>
        <authorList>
            <person name="Gilroy R."/>
            <person name="Ravi A."/>
            <person name="Getino M."/>
            <person name="Pursley I."/>
            <person name="Horton D.L."/>
            <person name="Alikhan N.F."/>
            <person name="Baker D."/>
            <person name="Gharbi K."/>
            <person name="Hall N."/>
            <person name="Watson M."/>
            <person name="Adriaenssens E.M."/>
            <person name="Foster-Nyarko E."/>
            <person name="Jarju S."/>
            <person name="Secka A."/>
            <person name="Antonio M."/>
            <person name="Oren A."/>
            <person name="Chaudhuri R.R."/>
            <person name="La Ragione R."/>
            <person name="Hildebrand F."/>
            <person name="Pallen M.J."/>
        </authorList>
    </citation>
    <scope>NUCLEOTIDE SEQUENCE</scope>
    <source>
        <strain evidence="1">ChiHjej9B8-13557</strain>
    </source>
</reference>
<dbReference type="AlphaFoldDB" id="A0A9D2MFJ5"/>
<accession>A0A9D2MFJ5</accession>
<organism evidence="1 2">
    <name type="scientific">Candidatus Faecalibacterium faecipullorum</name>
    <dbReference type="NCBI Taxonomy" id="2838578"/>
    <lineage>
        <taxon>Bacteria</taxon>
        <taxon>Bacillati</taxon>
        <taxon>Bacillota</taxon>
        <taxon>Clostridia</taxon>
        <taxon>Eubacteriales</taxon>
        <taxon>Oscillospiraceae</taxon>
        <taxon>Faecalibacterium</taxon>
    </lineage>
</organism>
<evidence type="ECO:0000313" key="2">
    <source>
        <dbReference type="Proteomes" id="UP000824211"/>
    </source>
</evidence>
<sequence length="352" mass="39115">MTQIAEKVVSFFTALVMTVGGFFFPELNGQIYIVGEDHANTITMAKELEMWGECYDKGMRDLFVEYSYYMAEYLNLWMDAPDDAILTEVFQDLEGTMAASPSVWDFLQTIKAEYPETVFHGTDIGHQYNTMGARYLSYLEQTGQKDTEAYQLTLENIEQGRSYYEDHGGSYAYREPLMAQNFQRAYDALPAGTSVMGIYGAYHTVPGGLDPEGVGPNMVSRLQEVYGERLHATDLTAFTEDASRVGETQTVTINGQTFTAVLLAAYTRPTGEGYTYWHVPGAYEAAKDLPLNGWYTPLYNIPGGAPVGEVYIIDTTGPDGATRRFYRNDGMFYYDVAGATGFLPEAAAQPAA</sequence>
<evidence type="ECO:0000313" key="1">
    <source>
        <dbReference type="EMBL" id="HJB59034.1"/>
    </source>
</evidence>
<dbReference type="Proteomes" id="UP000824211">
    <property type="component" value="Unassembled WGS sequence"/>
</dbReference>
<dbReference type="EMBL" id="DWXX01000092">
    <property type="protein sequence ID" value="HJB59034.1"/>
    <property type="molecule type" value="Genomic_DNA"/>
</dbReference>
<reference evidence="1" key="2">
    <citation type="submission" date="2021-04" db="EMBL/GenBank/DDBJ databases">
        <authorList>
            <person name="Gilroy R."/>
        </authorList>
    </citation>
    <scope>NUCLEOTIDE SEQUENCE</scope>
    <source>
        <strain evidence="1">ChiHjej9B8-13557</strain>
    </source>
</reference>
<proteinExistence type="predicted"/>
<name>A0A9D2MFJ5_9FIRM</name>